<reference evidence="2" key="1">
    <citation type="submission" date="2014-09" db="EMBL/GenBank/DDBJ databases">
        <authorList>
            <person name="Magalhaes I.L.F."/>
            <person name="Oliveira U."/>
            <person name="Santos F.R."/>
            <person name="Vidigal T.H.D.A."/>
            <person name="Brescovit A.D."/>
            <person name="Santos A.J."/>
        </authorList>
    </citation>
    <scope>NUCLEOTIDE SEQUENCE</scope>
    <source>
        <tissue evidence="2">Shoot tissue taken approximately 20 cm above the soil surface</tissue>
    </source>
</reference>
<dbReference type="EMBL" id="GBRH01248046">
    <property type="protein sequence ID" value="JAD49849.1"/>
    <property type="molecule type" value="Transcribed_RNA"/>
</dbReference>
<name>A0A0A9ADW7_ARUDO</name>
<sequence>MPLCSCYDLVNFCKLVSFICCYISCSVIYLLDLYLCLVIFNF</sequence>
<keyword evidence="1" id="KW-0812">Transmembrane</keyword>
<accession>A0A0A9ADW7</accession>
<keyword evidence="1" id="KW-0472">Membrane</keyword>
<feature type="transmembrane region" description="Helical" evidence="1">
    <location>
        <begin position="15"/>
        <end position="40"/>
    </location>
</feature>
<organism evidence="2">
    <name type="scientific">Arundo donax</name>
    <name type="common">Giant reed</name>
    <name type="synonym">Donax arundinaceus</name>
    <dbReference type="NCBI Taxonomy" id="35708"/>
    <lineage>
        <taxon>Eukaryota</taxon>
        <taxon>Viridiplantae</taxon>
        <taxon>Streptophyta</taxon>
        <taxon>Embryophyta</taxon>
        <taxon>Tracheophyta</taxon>
        <taxon>Spermatophyta</taxon>
        <taxon>Magnoliopsida</taxon>
        <taxon>Liliopsida</taxon>
        <taxon>Poales</taxon>
        <taxon>Poaceae</taxon>
        <taxon>PACMAD clade</taxon>
        <taxon>Arundinoideae</taxon>
        <taxon>Arundineae</taxon>
        <taxon>Arundo</taxon>
    </lineage>
</organism>
<reference evidence="2" key="2">
    <citation type="journal article" date="2015" name="Data Brief">
        <title>Shoot transcriptome of the giant reed, Arundo donax.</title>
        <authorList>
            <person name="Barrero R.A."/>
            <person name="Guerrero F.D."/>
            <person name="Moolhuijzen P."/>
            <person name="Goolsby J.A."/>
            <person name="Tidwell J."/>
            <person name="Bellgard S.E."/>
            <person name="Bellgard M.I."/>
        </authorList>
    </citation>
    <scope>NUCLEOTIDE SEQUENCE</scope>
    <source>
        <tissue evidence="2">Shoot tissue taken approximately 20 cm above the soil surface</tissue>
    </source>
</reference>
<keyword evidence="1" id="KW-1133">Transmembrane helix</keyword>
<proteinExistence type="predicted"/>
<evidence type="ECO:0000256" key="1">
    <source>
        <dbReference type="SAM" id="Phobius"/>
    </source>
</evidence>
<evidence type="ECO:0000313" key="2">
    <source>
        <dbReference type="EMBL" id="JAD49849.1"/>
    </source>
</evidence>
<protein>
    <submittedName>
        <fullName evidence="2">Uncharacterized protein</fullName>
    </submittedName>
</protein>
<dbReference type="AlphaFoldDB" id="A0A0A9ADW7"/>